<name>A0A914CYK9_9BILA</name>
<dbReference type="Proteomes" id="UP000887540">
    <property type="component" value="Unplaced"/>
</dbReference>
<evidence type="ECO:0000313" key="1">
    <source>
        <dbReference type="Proteomes" id="UP000887540"/>
    </source>
</evidence>
<dbReference type="WBParaSite" id="ACRNAN_scaffold1573.g27407.t2">
    <property type="protein sequence ID" value="ACRNAN_scaffold1573.g27407.t2"/>
    <property type="gene ID" value="ACRNAN_scaffold1573.g27407"/>
</dbReference>
<dbReference type="AlphaFoldDB" id="A0A914CYK9"/>
<keyword evidence="1" id="KW-1185">Reference proteome</keyword>
<organism evidence="1 2">
    <name type="scientific">Acrobeloides nanus</name>
    <dbReference type="NCBI Taxonomy" id="290746"/>
    <lineage>
        <taxon>Eukaryota</taxon>
        <taxon>Metazoa</taxon>
        <taxon>Ecdysozoa</taxon>
        <taxon>Nematoda</taxon>
        <taxon>Chromadorea</taxon>
        <taxon>Rhabditida</taxon>
        <taxon>Tylenchina</taxon>
        <taxon>Cephalobomorpha</taxon>
        <taxon>Cephaloboidea</taxon>
        <taxon>Cephalobidae</taxon>
        <taxon>Acrobeloides</taxon>
    </lineage>
</organism>
<evidence type="ECO:0000313" key="2">
    <source>
        <dbReference type="WBParaSite" id="ACRNAN_scaffold1573.g27407.t2"/>
    </source>
</evidence>
<proteinExistence type="predicted"/>
<sequence length="845" mass="96921">MNELPHHRPRGDLRVRSLRVLQGHIPAALPWHNIPGNQQQLKYRFINGTDREVDCIWINNEEQHIRDAISLRLFALRVISRFADITQLENLPVATFTINQIRGYFKQKFDYLQEYSTTNRSHPPVVESSAVYSRNTNNPADQARQLEYRLRSEYLYRQNEVIPPVSSSPIPLPQRPAISSEPVALPARPAISSEPVALPARPAISEQPVALPYRRRDSRTTIATSSNDTITTQVKRVQTMDQSIVVNEHSSLIQKLEEAAKNRQLEEFFSKVLEMCRNNQNFALPSVILPYFQKYCASLGSLSAHSLAVDLVEIVRNGQSIIAALTLLRNLVCSVQILNASKLREFVKNDLVELHNELFAASKKCSTPTSCALISYCVFYTILMELSYKDGADREKLNGIWEKVMKNEKSIENPVLLLCSFLWSLLLGENSNGYSEKLVESVNLARLKKAEKGYIQEFFTLVEQHLASIVIHFSAENLPVFMEFLIFYYLENNSLETLANLILSYPELRNNYKDRLVELIQKVLLKKKIEIVGWDALLKKEDHLSKSKNQYQPTMVLDFQVLSDIINKDSSLKLLTEVLYNAKDDKINSFLSKIQADSFEKENLCQLFQILTIFAKRERPGLLAVSDEIFMLMSRDDAKNNWKFEFAAAFIPMLKGHKMFHDFVLLVTTFLSVSKPTEFQANSNEKRISKIIKESTLRAKVLESIFTVPEEASSLFSTIGLELADLILKVSELKRAKVFIDFEKSSQKLDESIYQLKRELRHFEHVVNTICYKIGRNEKIFVRYIPFVISNCLTGDREPSLAVHRLLSICDQHGIALLSTNLPPVEKRKFAVTFPQFQKSNKFEI</sequence>
<protein>
    <submittedName>
        <fullName evidence="2">Uncharacterized protein</fullName>
    </submittedName>
</protein>
<accession>A0A914CYK9</accession>
<reference evidence="2" key="1">
    <citation type="submission" date="2022-11" db="UniProtKB">
        <authorList>
            <consortium name="WormBaseParasite"/>
        </authorList>
    </citation>
    <scope>IDENTIFICATION</scope>
</reference>